<dbReference type="PANTHER" id="PTHR12128:SF19">
    <property type="entry name" value="5-DEHYDRO-4-DEOXYGLUCARATE DEHYDRATASE 2-RELATED"/>
    <property type="match status" value="1"/>
</dbReference>
<comment type="caution">
    <text evidence="9">The sequence shown here is derived from an EMBL/GenBank/DDBJ whole genome shotgun (WGS) entry which is preliminary data.</text>
</comment>
<evidence type="ECO:0000256" key="2">
    <source>
        <dbReference type="ARBA" id="ARBA00004983"/>
    </source>
</evidence>
<comment type="pathway">
    <text evidence="2">Carbohydrate acid metabolism; D-glucarate degradation; 2,5-dioxopentanoate from D-glucarate: step 2/2.</text>
</comment>
<protein>
    <recommendedName>
        <fullName evidence="4 6">5-dehydro-4-deoxyglucarate dehydratase</fullName>
        <ecNumber evidence="4 6">4.2.1.41</ecNumber>
    </recommendedName>
</protein>
<dbReference type="NCBIfam" id="TIGR03249">
    <property type="entry name" value="KdgD"/>
    <property type="match status" value="1"/>
</dbReference>
<evidence type="ECO:0000256" key="6">
    <source>
        <dbReference type="NCBIfam" id="TIGR03249"/>
    </source>
</evidence>
<proteinExistence type="inferred from homology"/>
<dbReference type="SMART" id="SM01130">
    <property type="entry name" value="DHDPS"/>
    <property type="match status" value="1"/>
</dbReference>
<dbReference type="UniPathway" id="UPA00564">
    <property type="reaction ID" value="UER00628"/>
</dbReference>
<evidence type="ECO:0000313" key="10">
    <source>
        <dbReference type="Proteomes" id="UP000315103"/>
    </source>
</evidence>
<dbReference type="GO" id="GO:0047448">
    <property type="term" value="F:5-dehydro-4-deoxyglucarate dehydratase activity"/>
    <property type="evidence" value="ECO:0007669"/>
    <property type="project" value="UniProtKB-UniRule"/>
</dbReference>
<organism evidence="9 10">
    <name type="scientific">Salinicoccus cyprini</name>
    <dbReference type="NCBI Taxonomy" id="2493691"/>
    <lineage>
        <taxon>Bacteria</taxon>
        <taxon>Bacillati</taxon>
        <taxon>Bacillota</taxon>
        <taxon>Bacilli</taxon>
        <taxon>Bacillales</taxon>
        <taxon>Staphylococcaceae</taxon>
        <taxon>Salinicoccus</taxon>
    </lineage>
</organism>
<name>A0A558ASZ4_9STAP</name>
<dbReference type="AlphaFoldDB" id="A0A558ASZ4"/>
<evidence type="ECO:0000256" key="4">
    <source>
        <dbReference type="ARBA" id="ARBA00011979"/>
    </source>
</evidence>
<dbReference type="Pfam" id="PF00701">
    <property type="entry name" value="DHDPS"/>
    <property type="match status" value="1"/>
</dbReference>
<keyword evidence="5 7" id="KW-0456">Lyase</keyword>
<dbReference type="PIRSF" id="PIRSF001365">
    <property type="entry name" value="DHDPS"/>
    <property type="match status" value="1"/>
</dbReference>
<dbReference type="PANTHER" id="PTHR12128">
    <property type="entry name" value="DIHYDRODIPICOLINATE SYNTHASE"/>
    <property type="match status" value="1"/>
</dbReference>
<evidence type="ECO:0000256" key="3">
    <source>
        <dbReference type="ARBA" id="ARBA00007592"/>
    </source>
</evidence>
<dbReference type="EMBL" id="VMSJ01000004">
    <property type="protein sequence ID" value="TVT27389.1"/>
    <property type="molecule type" value="Genomic_DNA"/>
</dbReference>
<evidence type="ECO:0000313" key="9">
    <source>
        <dbReference type="EMBL" id="TVT27389.1"/>
    </source>
</evidence>
<evidence type="ECO:0000256" key="5">
    <source>
        <dbReference type="ARBA" id="ARBA00023239"/>
    </source>
</evidence>
<dbReference type="SUPFAM" id="SSF51569">
    <property type="entry name" value="Aldolase"/>
    <property type="match status" value="1"/>
</dbReference>
<comment type="similarity">
    <text evidence="3 7">Belongs to the DapA family.</text>
</comment>
<evidence type="ECO:0000256" key="1">
    <source>
        <dbReference type="ARBA" id="ARBA00001446"/>
    </source>
</evidence>
<dbReference type="InterPro" id="IPR017655">
    <property type="entry name" value="Dehydro-deoxyglucarate_dehyd"/>
</dbReference>
<feature type="active site" description="Schiff-base intermediate with substrate" evidence="8">
    <location>
        <position position="161"/>
    </location>
</feature>
<reference evidence="9 10" key="1">
    <citation type="submission" date="2019-07" db="EMBL/GenBank/DDBJ databases">
        <title>Salinicoccus cyprini sp. nov., isolated from gastro-intestinal tract of mirror carp, Cyprinus carpio var. specularis, collected from Gobind Sagar Reservoir, Himachal Pradesh, India.</title>
        <authorList>
            <person name="Talwar C."/>
            <person name="Singh A.K."/>
            <person name="Lal R."/>
            <person name="Negi R.K."/>
        </authorList>
    </citation>
    <scope>NUCLEOTIDE SEQUENCE [LARGE SCALE GENOMIC DNA]</scope>
    <source>
        <strain evidence="9 10">CT19</strain>
    </source>
</reference>
<dbReference type="NCBIfam" id="NF002958">
    <property type="entry name" value="PRK03620.1"/>
    <property type="match status" value="1"/>
</dbReference>
<dbReference type="OrthoDB" id="9782828at2"/>
<comment type="catalytic activity">
    <reaction evidence="1">
        <text>5-dehydro-4-deoxy-D-glucarate + H(+) = 2,5-dioxopentanoate + CO2 + H2O</text>
        <dbReference type="Rhea" id="RHEA:24608"/>
        <dbReference type="ChEBI" id="CHEBI:15377"/>
        <dbReference type="ChEBI" id="CHEBI:15378"/>
        <dbReference type="ChEBI" id="CHEBI:16526"/>
        <dbReference type="ChEBI" id="CHEBI:42819"/>
        <dbReference type="ChEBI" id="CHEBI:58136"/>
        <dbReference type="EC" id="4.2.1.41"/>
    </reaction>
</comment>
<dbReference type="Proteomes" id="UP000315103">
    <property type="component" value="Unassembled WGS sequence"/>
</dbReference>
<accession>A0A558ASZ4</accession>
<evidence type="ECO:0000256" key="7">
    <source>
        <dbReference type="PIRNR" id="PIRNR001365"/>
    </source>
</evidence>
<dbReference type="EC" id="4.2.1.41" evidence="4 6"/>
<dbReference type="GO" id="GO:0042838">
    <property type="term" value="P:D-glucarate catabolic process"/>
    <property type="evidence" value="ECO:0007669"/>
    <property type="project" value="UniProtKB-UniPathway"/>
</dbReference>
<dbReference type="GO" id="GO:0008840">
    <property type="term" value="F:4-hydroxy-tetrahydrodipicolinate synthase activity"/>
    <property type="evidence" value="ECO:0007669"/>
    <property type="project" value="TreeGrafter"/>
</dbReference>
<dbReference type="InterPro" id="IPR013785">
    <property type="entry name" value="Aldolase_TIM"/>
</dbReference>
<gene>
    <name evidence="9" type="primary">kdgD</name>
    <name evidence="9" type="ORF">FO441_10135</name>
</gene>
<keyword evidence="10" id="KW-1185">Reference proteome</keyword>
<dbReference type="Gene3D" id="3.20.20.70">
    <property type="entry name" value="Aldolase class I"/>
    <property type="match status" value="1"/>
</dbReference>
<feature type="active site" description="Proton donor/acceptor" evidence="8">
    <location>
        <position position="136"/>
    </location>
</feature>
<sequence length="309" mass="34404">MNRTSPKGILGFPVTPMKRDGEIDTEAFVKNVEFLLENGLDAIFPVCGAGEYTNLDDQEYEQLIELTMETVDGKVPVYTGVGGNIQEAKRRARISEAQGVEGYLIMPPYLVQGSQDGLYEYFAQIAKSTNLNAIVYQRNNAILEADTLERLTEIEQIVGFKDGNGNMERNNEFTHRFAGRIDFLNGMPMAEVTMAAYMPLGYDSYSSAISNYIPHISRQYFDALKSGDQEAAKEIYEDVILPLNRIRGKGKGYAVSLIKAGMEIVGLPVDKAVRPPVTPVDPAHFKEMEAVLKAALEKYPSKTYEKFKA</sequence>
<evidence type="ECO:0000256" key="8">
    <source>
        <dbReference type="PIRSR" id="PIRSR001365-1"/>
    </source>
</evidence>
<dbReference type="InterPro" id="IPR002220">
    <property type="entry name" value="DapA-like"/>
</dbReference>